<evidence type="ECO:0000256" key="1">
    <source>
        <dbReference type="SAM" id="MobiDB-lite"/>
    </source>
</evidence>
<keyword evidence="3" id="KW-1185">Reference proteome</keyword>
<evidence type="ECO:0000313" key="2">
    <source>
        <dbReference type="EMBL" id="AMD18934.1"/>
    </source>
</evidence>
<evidence type="ECO:0000313" key="3">
    <source>
        <dbReference type="Proteomes" id="UP000243052"/>
    </source>
</evidence>
<name>A0A120K117_9SACH</name>
<feature type="region of interest" description="Disordered" evidence="1">
    <location>
        <begin position="86"/>
        <end position="121"/>
    </location>
</feature>
<dbReference type="EMBL" id="CP014242">
    <property type="protein sequence ID" value="AMD18934.1"/>
    <property type="molecule type" value="Genomic_DNA"/>
</dbReference>
<dbReference type="OrthoDB" id="4088353at2759"/>
<reference evidence="2 3" key="1">
    <citation type="submission" date="2016-01" db="EMBL/GenBank/DDBJ databases">
        <title>Genome sequence of the yeast Holleya sinecauda.</title>
        <authorList>
            <person name="Dietrich F.S."/>
        </authorList>
    </citation>
    <scope>NUCLEOTIDE SEQUENCE [LARGE SCALE GENOMIC DNA]</scope>
    <source>
        <strain evidence="2 3">ATCC 58844</strain>
    </source>
</reference>
<dbReference type="RefSeq" id="XP_017985930.1">
    <property type="nucleotide sequence ID" value="XM_018130441.1"/>
</dbReference>
<protein>
    <submittedName>
        <fullName evidence="2">HBR033Cp</fullName>
    </submittedName>
</protein>
<accession>A0A120K117</accession>
<dbReference type="Proteomes" id="UP000243052">
    <property type="component" value="Chromosome ii"/>
</dbReference>
<proteinExistence type="predicted"/>
<dbReference type="AlphaFoldDB" id="A0A120K117"/>
<gene>
    <name evidence="2" type="ORF">AW171_hschr2462</name>
</gene>
<organism evidence="2 3">
    <name type="scientific">Eremothecium sinecaudum</name>
    <dbReference type="NCBI Taxonomy" id="45286"/>
    <lineage>
        <taxon>Eukaryota</taxon>
        <taxon>Fungi</taxon>
        <taxon>Dikarya</taxon>
        <taxon>Ascomycota</taxon>
        <taxon>Saccharomycotina</taxon>
        <taxon>Saccharomycetes</taxon>
        <taxon>Saccharomycetales</taxon>
        <taxon>Saccharomycetaceae</taxon>
        <taxon>Eremothecium</taxon>
    </lineage>
</organism>
<dbReference type="GeneID" id="28722125"/>
<sequence>MCISINGNLQHSIRYTQVAMVNELQSGPLPCTKTKKHLSAIYSQREPSRAFPGFTLKDDKREPDCEQVLTSSDGRRGVYASFLAKNINDDNDNDNEHTSDNDTDIENNGPHTDSGRRVAPHTDPLLEAPLAKKPTLMIGPCEESSQVVTNFSLTQSLSSVMSQVRNFNNLPSSAIPNGIYGGFLNTPLASTGRRGDTSVSSTTCSTSSRTKSSGIASFLTCSTDNCNTQPLSEEYIGQWFGTHLSGEDETLKEVNCEEIGAETAFEHPLVITEDEDNAEYLPLTRETTDKSYRVPHIKYINLQDLDLQNSWTVDDIIQFYAPVYERPLLRSNAEGTVAGRRKGRSPLELTINEMKKVGTKLSSQAFKSRSNAMLDTVELEHWPSEKGSTSNSTTEASKMIETEENWLYVHLPNRRTRQQSLNPNFLRLYATELSSKLKNLLPDINVDEHALRKLSHDDIWNLDIPNKYDDVSPYQIKLALITRRKLWSEMCNILRQDLHGVNAPWNLKFVIEPQLTDDSDRTQRKNLTSSLVRLESDVKPWSKGGNQFMLRPCGKLSLGKNGNRDIQYVVKGWCDSRFC</sequence>